<dbReference type="PANTHER" id="PTHR46825:SF15">
    <property type="entry name" value="BETA-LACTAMASE-RELATED DOMAIN-CONTAINING PROTEIN"/>
    <property type="match status" value="1"/>
</dbReference>
<dbReference type="InterPro" id="IPR050491">
    <property type="entry name" value="AmpC-like"/>
</dbReference>
<evidence type="ECO:0000259" key="2">
    <source>
        <dbReference type="Pfam" id="PF11954"/>
    </source>
</evidence>
<dbReference type="Gene3D" id="3.40.710.10">
    <property type="entry name" value="DD-peptidase/beta-lactamase superfamily"/>
    <property type="match status" value="1"/>
</dbReference>
<dbReference type="Pfam" id="PF00144">
    <property type="entry name" value="Beta-lactamase"/>
    <property type="match status" value="1"/>
</dbReference>
<keyword evidence="4" id="KW-1185">Reference proteome</keyword>
<dbReference type="InterPro" id="IPR001466">
    <property type="entry name" value="Beta-lactam-related"/>
</dbReference>
<sequence>MPALAAPHHPALARISAITLALAGLSAAWLLQPAVATAEPSKQQEAPAAEADETGGKKLLEAPVVPVPPLFTEADIDRAKEALPGIVEKAMERTGVPGIAVGVVYKDKVIFAEGFGVREVGKDGKVDPDTVFQLASVSKPIASTIVAKLVGDELVGWHDTARSHNPAFALSDPYVTANATIADLMSHRSGLQTGSGDLLEDLGFDRAYILSHIDQQPLDPFRATYHYSNFGYTAGAVAAAAATDMQWEDLAEEVLFEPAGMKTASYRHADFLADEDRAHIHHRFPDNRWEAVYDRDPDAEAPAGGASASLNDMLRFARLQLGQGTLDGKKIVDADALAATHVPQMIPGAPSSPAARVSFYGFGWNVSYDDEGRFRLGHSGAFELGTATNISFMPGEDLGIVVLTNGMPIGVAEAIGASFLDVAQNGKVTVDWVGFLGHVFDQMRAAEAPKIDYTKAPAVPAPAQKLSSYTGRYANGYYGPLTVTETKGALSMTMGPLDAPTTFALTHFDGDTFSFETIGENANGLAGAIFTLGEDGQATRVVLDYYDRTGLGTFVRN</sequence>
<feature type="domain" description="Beta-lactamase-related" evidence="1">
    <location>
        <begin position="86"/>
        <end position="409"/>
    </location>
</feature>
<gene>
    <name evidence="3" type="ORF">ACFQ2F_05470</name>
</gene>
<dbReference type="Gene3D" id="2.40.128.600">
    <property type="match status" value="1"/>
</dbReference>
<dbReference type="RefSeq" id="WP_379086870.1">
    <property type="nucleotide sequence ID" value="NZ_JBHTJO010000001.1"/>
</dbReference>
<keyword evidence="3" id="KW-0378">Hydrolase</keyword>
<protein>
    <submittedName>
        <fullName evidence="3">Serine hydrolase</fullName>
    </submittedName>
</protein>
<dbReference type="InterPro" id="IPR021860">
    <property type="entry name" value="Peptidase_S12_Pab87-rel_C"/>
</dbReference>
<dbReference type="PANTHER" id="PTHR46825">
    <property type="entry name" value="D-ALANYL-D-ALANINE-CARBOXYPEPTIDASE/ENDOPEPTIDASE AMPH"/>
    <property type="match status" value="1"/>
</dbReference>
<comment type="caution">
    <text evidence="3">The sequence shown here is derived from an EMBL/GenBank/DDBJ whole genome shotgun (WGS) entry which is preliminary data.</text>
</comment>
<dbReference type="EMBL" id="JBHTJO010000001">
    <property type="protein sequence ID" value="MFD0986542.1"/>
    <property type="molecule type" value="Genomic_DNA"/>
</dbReference>
<dbReference type="SUPFAM" id="SSF56601">
    <property type="entry name" value="beta-lactamase/transpeptidase-like"/>
    <property type="match status" value="1"/>
</dbReference>
<dbReference type="Proteomes" id="UP001597102">
    <property type="component" value="Unassembled WGS sequence"/>
</dbReference>
<dbReference type="Pfam" id="PF11954">
    <property type="entry name" value="DUF3471"/>
    <property type="match status" value="1"/>
</dbReference>
<accession>A0ABW3J7X1</accession>
<proteinExistence type="predicted"/>
<evidence type="ECO:0000313" key="3">
    <source>
        <dbReference type="EMBL" id="MFD0986542.1"/>
    </source>
</evidence>
<feature type="domain" description="Peptidase S12 Pab87-related C-terminal" evidence="2">
    <location>
        <begin position="456"/>
        <end position="544"/>
    </location>
</feature>
<reference evidence="4" key="1">
    <citation type="journal article" date="2019" name="Int. J. Syst. Evol. Microbiol.">
        <title>The Global Catalogue of Microorganisms (GCM) 10K type strain sequencing project: providing services to taxonomists for standard genome sequencing and annotation.</title>
        <authorList>
            <consortium name="The Broad Institute Genomics Platform"/>
            <consortium name="The Broad Institute Genome Sequencing Center for Infectious Disease"/>
            <person name="Wu L."/>
            <person name="Ma J."/>
        </authorList>
    </citation>
    <scope>NUCLEOTIDE SEQUENCE [LARGE SCALE GENOMIC DNA]</scope>
    <source>
        <strain evidence="4">CCUG 61697</strain>
    </source>
</reference>
<dbReference type="GO" id="GO:0016787">
    <property type="term" value="F:hydrolase activity"/>
    <property type="evidence" value="ECO:0007669"/>
    <property type="project" value="UniProtKB-KW"/>
</dbReference>
<name>A0ABW3J7X1_9HYPH</name>
<organism evidence="3 4">
    <name type="scientific">Methyloligella solikamskensis</name>
    <dbReference type="NCBI Taxonomy" id="1177756"/>
    <lineage>
        <taxon>Bacteria</taxon>
        <taxon>Pseudomonadati</taxon>
        <taxon>Pseudomonadota</taxon>
        <taxon>Alphaproteobacteria</taxon>
        <taxon>Hyphomicrobiales</taxon>
        <taxon>Hyphomicrobiaceae</taxon>
        <taxon>Methyloligella</taxon>
    </lineage>
</organism>
<dbReference type="InterPro" id="IPR012338">
    <property type="entry name" value="Beta-lactam/transpept-like"/>
</dbReference>
<evidence type="ECO:0000259" key="1">
    <source>
        <dbReference type="Pfam" id="PF00144"/>
    </source>
</evidence>
<evidence type="ECO:0000313" key="4">
    <source>
        <dbReference type="Proteomes" id="UP001597102"/>
    </source>
</evidence>